<dbReference type="CDD" id="cd22268">
    <property type="entry name" value="DPBB_RlpA-like"/>
    <property type="match status" value="1"/>
</dbReference>
<dbReference type="InterPro" id="IPR009009">
    <property type="entry name" value="RlpA-like_DPBB"/>
</dbReference>
<dbReference type="Pfam" id="PF03330">
    <property type="entry name" value="DPBB_1"/>
    <property type="match status" value="1"/>
</dbReference>
<keyword evidence="2 3" id="KW-0961">Cell wall biogenesis/degradation</keyword>
<organism evidence="6 7">
    <name type="scientific">Gallibacterium genomosp. 2</name>
    <dbReference type="NCBI Taxonomy" id="155517"/>
    <lineage>
        <taxon>Bacteria</taxon>
        <taxon>Pseudomonadati</taxon>
        <taxon>Pseudomonadota</taxon>
        <taxon>Gammaproteobacteria</taxon>
        <taxon>Pasteurellales</taxon>
        <taxon>Pasteurellaceae</taxon>
        <taxon>Gallibacterium</taxon>
    </lineage>
</organism>
<sequence length="278" mass="31256" precursor="true">MKLKKHFAMLAILLFLFQSSFAIAKTGTHNETKKIYGIAGPKLQYHPKKTKSKTYTVKGVRYRTVSTKEAKTYAKQGKASFYHPKFVGQKTSSGEVYNEKLFTAAHKTLPLNSYVLVTNLRNHKKVVVRINDRGPFHSNRIIDLSKAAAKELGMTSHGVANVKLDMVIIDRNGNLSGKGGKTLIASRLNTQKENNVIVNNQRVSKQFRLTANNIVSKEKAEQLISALAIDDIKTEITQEGDKYNIHIGPVLDPNKVNSIKLAFSRLQTEDSQLYTYRY</sequence>
<keyword evidence="3" id="KW-0732">Signal</keyword>
<evidence type="ECO:0000313" key="6">
    <source>
        <dbReference type="EMBL" id="KGQ34066.1"/>
    </source>
</evidence>
<feature type="domain" description="RlpA-like protein double-psi beta-barrel" evidence="5">
    <location>
        <begin position="75"/>
        <end position="163"/>
    </location>
</feature>
<comment type="function">
    <text evidence="3">Lytic transglycosylase with a strong preference for naked glycan strands that lack stem peptides.</text>
</comment>
<dbReference type="EMBL" id="JPXY01000008">
    <property type="protein sequence ID" value="KGQ34066.1"/>
    <property type="molecule type" value="Genomic_DNA"/>
</dbReference>
<evidence type="ECO:0000256" key="4">
    <source>
        <dbReference type="RuleBase" id="RU003495"/>
    </source>
</evidence>
<dbReference type="GO" id="GO:0009279">
    <property type="term" value="C:cell outer membrane"/>
    <property type="evidence" value="ECO:0007669"/>
    <property type="project" value="TreeGrafter"/>
</dbReference>
<evidence type="ECO:0000256" key="2">
    <source>
        <dbReference type="ARBA" id="ARBA00023316"/>
    </source>
</evidence>
<keyword evidence="6" id="KW-0449">Lipoprotein</keyword>
<dbReference type="NCBIfam" id="TIGR00413">
    <property type="entry name" value="rlpA"/>
    <property type="match status" value="1"/>
</dbReference>
<evidence type="ECO:0000313" key="7">
    <source>
        <dbReference type="Proteomes" id="UP000030418"/>
    </source>
</evidence>
<dbReference type="RefSeq" id="WP_039133729.1">
    <property type="nucleotide sequence ID" value="NZ_JPXY01000008.1"/>
</dbReference>
<dbReference type="InterPro" id="IPR012997">
    <property type="entry name" value="RplA"/>
</dbReference>
<keyword evidence="7" id="KW-1185">Reference proteome</keyword>
<evidence type="ECO:0000259" key="5">
    <source>
        <dbReference type="Pfam" id="PF03330"/>
    </source>
</evidence>
<dbReference type="PANTHER" id="PTHR34183">
    <property type="entry name" value="ENDOLYTIC PEPTIDOGLYCAN TRANSGLYCOSYLASE RLPA"/>
    <property type="match status" value="1"/>
</dbReference>
<dbReference type="InterPro" id="IPR036908">
    <property type="entry name" value="RlpA-like_sf"/>
</dbReference>
<comment type="similarity">
    <text evidence="3 4">Belongs to the RlpA family.</text>
</comment>
<comment type="caution">
    <text evidence="6">The sequence shown here is derived from an EMBL/GenBank/DDBJ whole genome shotgun (WGS) entry which is preliminary data.</text>
</comment>
<feature type="signal peptide" evidence="3">
    <location>
        <begin position="1"/>
        <end position="24"/>
    </location>
</feature>
<dbReference type="GO" id="GO:0000270">
    <property type="term" value="P:peptidoglycan metabolic process"/>
    <property type="evidence" value="ECO:0007669"/>
    <property type="project" value="UniProtKB-UniRule"/>
</dbReference>
<gene>
    <name evidence="3" type="primary">rlpA</name>
    <name evidence="6" type="ORF">P375_01945</name>
</gene>
<dbReference type="GO" id="GO:0071555">
    <property type="term" value="P:cell wall organization"/>
    <property type="evidence" value="ECO:0007669"/>
    <property type="project" value="UniProtKB-KW"/>
</dbReference>
<accession>A0A0A2XNY7</accession>
<dbReference type="PANTHER" id="PTHR34183:SF1">
    <property type="entry name" value="ENDOLYTIC PEPTIDOGLYCAN TRANSGLYCOSYLASE RLPA"/>
    <property type="match status" value="1"/>
</dbReference>
<reference evidence="6 7" key="1">
    <citation type="submission" date="2014-08" db="EMBL/GenBank/DDBJ databases">
        <title>Chaperone-usher fimbriae in a diverse selection of Gallibacterium genomes.</title>
        <authorList>
            <person name="Kudirkiene E."/>
            <person name="Bager R.J."/>
            <person name="Johnson T.J."/>
            <person name="Bojesen A.M."/>
        </authorList>
    </citation>
    <scope>NUCLEOTIDE SEQUENCE [LARGE SCALE GENOMIC DNA]</scope>
    <source>
        <strain evidence="6 7">CCM5976</strain>
    </source>
</reference>
<keyword evidence="1 3" id="KW-0456">Lyase</keyword>
<dbReference type="HAMAP" id="MF_02071">
    <property type="entry name" value="RlpA"/>
    <property type="match status" value="1"/>
</dbReference>
<feature type="chain" id="PRO_5009982924" description="Endolytic peptidoglycan transglycosylase RlpA" evidence="3">
    <location>
        <begin position="25"/>
        <end position="278"/>
    </location>
</feature>
<evidence type="ECO:0000256" key="1">
    <source>
        <dbReference type="ARBA" id="ARBA00023239"/>
    </source>
</evidence>
<dbReference type="AlphaFoldDB" id="A0A0A2XNY7"/>
<dbReference type="InterPro" id="IPR034718">
    <property type="entry name" value="RlpA"/>
</dbReference>
<protein>
    <recommendedName>
        <fullName evidence="3">Endolytic peptidoglycan transglycosylase RlpA</fullName>
        <ecNumber evidence="3">4.2.2.-</ecNumber>
    </recommendedName>
</protein>
<dbReference type="EC" id="4.2.2.-" evidence="3"/>
<dbReference type="Gene3D" id="2.40.40.10">
    <property type="entry name" value="RlpA-like domain"/>
    <property type="match status" value="1"/>
</dbReference>
<proteinExistence type="inferred from homology"/>
<name>A0A0A2XNY7_9PAST</name>
<dbReference type="Proteomes" id="UP000030418">
    <property type="component" value="Unassembled WGS sequence"/>
</dbReference>
<dbReference type="GO" id="GO:0008932">
    <property type="term" value="F:lytic endotransglycosylase activity"/>
    <property type="evidence" value="ECO:0007669"/>
    <property type="project" value="UniProtKB-UniRule"/>
</dbReference>
<dbReference type="SUPFAM" id="SSF50685">
    <property type="entry name" value="Barwin-like endoglucanases"/>
    <property type="match status" value="1"/>
</dbReference>
<evidence type="ECO:0000256" key="3">
    <source>
        <dbReference type="HAMAP-Rule" id="MF_02071"/>
    </source>
</evidence>